<evidence type="ECO:0000313" key="2">
    <source>
        <dbReference type="EMBL" id="PZD97232.1"/>
    </source>
</evidence>
<dbReference type="OrthoDB" id="2111537at2"/>
<reference evidence="2 3" key="1">
    <citation type="submission" date="2018-06" db="EMBL/GenBank/DDBJ databases">
        <title>Paenibacillus imtechensis sp. nov.</title>
        <authorList>
            <person name="Pinnaka A.K."/>
            <person name="Singh H."/>
            <person name="Kaur M."/>
        </authorList>
    </citation>
    <scope>NUCLEOTIDE SEQUENCE [LARGE SCALE GENOMIC DNA]</scope>
    <source>
        <strain evidence="2 3">SMB1</strain>
    </source>
</reference>
<organism evidence="2 3">
    <name type="scientific">Paenibacillus sambharensis</name>
    <dbReference type="NCBI Taxonomy" id="1803190"/>
    <lineage>
        <taxon>Bacteria</taxon>
        <taxon>Bacillati</taxon>
        <taxon>Bacillota</taxon>
        <taxon>Bacilli</taxon>
        <taxon>Bacillales</taxon>
        <taxon>Paenibacillaceae</taxon>
        <taxon>Paenibacillus</taxon>
    </lineage>
</organism>
<accession>A0A2W1LQK7</accession>
<keyword evidence="3" id="KW-1185">Reference proteome</keyword>
<comment type="caution">
    <text evidence="2">The sequence shown here is derived from an EMBL/GenBank/DDBJ whole genome shotgun (WGS) entry which is preliminary data.</text>
</comment>
<protein>
    <recommendedName>
        <fullName evidence="4">GRAM domain-containing protein</fullName>
    </recommendedName>
</protein>
<dbReference type="AlphaFoldDB" id="A0A2W1LQK7"/>
<keyword evidence="1" id="KW-0812">Transmembrane</keyword>
<dbReference type="EMBL" id="QKRB01000029">
    <property type="protein sequence ID" value="PZD97232.1"/>
    <property type="molecule type" value="Genomic_DNA"/>
</dbReference>
<name>A0A2W1LQK7_9BACL</name>
<sequence length="142" mass="16422">MDQTIAGTVVIFIATLLLIFLYRIISLKKNYKQEEKLLVDYLSNFYGVSSKGMRQIRGNGILLLSRNNLIFEMYIPRKKYTISLDTISEISKVNGHLGKVGFNLLKVKFKSENYCEEAAWAVNDVDEWIKQLVIMSHIADRR</sequence>
<evidence type="ECO:0000313" key="3">
    <source>
        <dbReference type="Proteomes" id="UP000249522"/>
    </source>
</evidence>
<gene>
    <name evidence="2" type="ORF">DNH61_03595</name>
</gene>
<feature type="transmembrane region" description="Helical" evidence="1">
    <location>
        <begin position="6"/>
        <end position="25"/>
    </location>
</feature>
<proteinExistence type="predicted"/>
<dbReference type="RefSeq" id="WP_111145316.1">
    <property type="nucleotide sequence ID" value="NZ_QKRB01000029.1"/>
</dbReference>
<dbReference type="Proteomes" id="UP000249522">
    <property type="component" value="Unassembled WGS sequence"/>
</dbReference>
<keyword evidence="1" id="KW-0472">Membrane</keyword>
<evidence type="ECO:0000256" key="1">
    <source>
        <dbReference type="SAM" id="Phobius"/>
    </source>
</evidence>
<keyword evidence="1" id="KW-1133">Transmembrane helix</keyword>
<evidence type="ECO:0008006" key="4">
    <source>
        <dbReference type="Google" id="ProtNLM"/>
    </source>
</evidence>